<keyword evidence="3" id="KW-1185">Reference proteome</keyword>
<organism evidence="2 3">
    <name type="scientific">Desulfobulbus oralis</name>
    <dbReference type="NCBI Taxonomy" id="1986146"/>
    <lineage>
        <taxon>Bacteria</taxon>
        <taxon>Pseudomonadati</taxon>
        <taxon>Thermodesulfobacteriota</taxon>
        <taxon>Desulfobulbia</taxon>
        <taxon>Desulfobulbales</taxon>
        <taxon>Desulfobulbaceae</taxon>
        <taxon>Desulfobulbus</taxon>
    </lineage>
</organism>
<dbReference type="RefSeq" id="WP_104936268.1">
    <property type="nucleotide sequence ID" value="NZ_CP021255.1"/>
</dbReference>
<reference evidence="2" key="2">
    <citation type="journal article" date="2018" name="MBio">
        <title>Insights into the evolution of host association through the isolation and characterization of a novel human periodontal pathobiont, Desulfobulbus oralis.</title>
        <authorList>
            <person name="Cross K.L."/>
            <person name="Chirania P."/>
            <person name="Xiong W."/>
            <person name="Beall C.J."/>
            <person name="Elkins J.G."/>
            <person name="Giannone R.J."/>
            <person name="Griffen A.L."/>
            <person name="Guss A.M."/>
            <person name="Hettich R.L."/>
            <person name="Joshi S.S."/>
            <person name="Mokrzan E.M."/>
            <person name="Martin R.K."/>
            <person name="Zhulin I.B."/>
            <person name="Leys E.J."/>
            <person name="Podar M."/>
        </authorList>
    </citation>
    <scope>NUCLEOTIDE SEQUENCE [LARGE SCALE GENOMIC DNA]</scope>
    <source>
        <strain evidence="2">ORNL</strain>
    </source>
</reference>
<dbReference type="GO" id="GO:0003676">
    <property type="term" value="F:nucleic acid binding"/>
    <property type="evidence" value="ECO:0007669"/>
    <property type="project" value="InterPro"/>
</dbReference>
<dbReference type="EMBL" id="CP021255">
    <property type="protein sequence ID" value="AVD70988.1"/>
    <property type="molecule type" value="Genomic_DNA"/>
</dbReference>
<dbReference type="Proteomes" id="UP000239867">
    <property type="component" value="Chromosome"/>
</dbReference>
<dbReference type="OrthoDB" id="5504200at2"/>
<dbReference type="NCBIfam" id="NF033545">
    <property type="entry name" value="transpos_IS630"/>
    <property type="match status" value="1"/>
</dbReference>
<dbReference type="InterPro" id="IPR038717">
    <property type="entry name" value="Tc1-like_DDE_dom"/>
</dbReference>
<dbReference type="PANTHER" id="PTHR46564:SF1">
    <property type="entry name" value="TRANSPOSASE"/>
    <property type="match status" value="1"/>
</dbReference>
<dbReference type="InterPro" id="IPR036397">
    <property type="entry name" value="RNaseH_sf"/>
</dbReference>
<protein>
    <recommendedName>
        <fullName evidence="1">Tc1-like transposase DDE domain-containing protein</fullName>
    </recommendedName>
</protein>
<evidence type="ECO:0000259" key="1">
    <source>
        <dbReference type="Pfam" id="PF13358"/>
    </source>
</evidence>
<name>A0A2L1GMW1_9BACT</name>
<dbReference type="Pfam" id="PF13358">
    <property type="entry name" value="DDE_3"/>
    <property type="match status" value="1"/>
</dbReference>
<evidence type="ECO:0000313" key="3">
    <source>
        <dbReference type="Proteomes" id="UP000239867"/>
    </source>
</evidence>
<dbReference type="KEGG" id="deo:CAY53_05430"/>
<reference evidence="2" key="1">
    <citation type="submission" date="2017-05" db="EMBL/GenBank/DDBJ databases">
        <authorList>
            <person name="Song R."/>
            <person name="Chenine A.L."/>
            <person name="Ruprecht R.M."/>
        </authorList>
    </citation>
    <scope>NUCLEOTIDE SEQUENCE</scope>
    <source>
        <strain evidence="2">ORNL</strain>
    </source>
</reference>
<evidence type="ECO:0000313" key="2">
    <source>
        <dbReference type="EMBL" id="AVD70988.1"/>
    </source>
</evidence>
<gene>
    <name evidence="2" type="ORF">CAY53_05430</name>
</gene>
<feature type="domain" description="Tc1-like transposase DDE" evidence="1">
    <location>
        <begin position="35"/>
        <end position="176"/>
    </location>
</feature>
<accession>A0A2L1GMW1</accession>
<sequence>MSLKKTLRASEQEGLDIAQARGAWAEFQKTPDPNRLVFLDESGVKTNMTRLYGRALKGARCHDAAPHGHWEAVTVLSSIRLDGTTECIVFAGAVERKMFDAYVRSMLAPALRPGDVVIMDNLSVHKSQAACDAIQARHAECLFLPAYSPDLNPIEKMWSKVQQILRGIKARTNEDLVAGVGEALDRVSANDAQGWFRSCGYIQS</sequence>
<dbReference type="PANTHER" id="PTHR46564">
    <property type="entry name" value="TRANSPOSASE"/>
    <property type="match status" value="1"/>
</dbReference>
<dbReference type="InterPro" id="IPR047655">
    <property type="entry name" value="Transpos_IS630-like"/>
</dbReference>
<proteinExistence type="predicted"/>
<dbReference type="AlphaFoldDB" id="A0A2L1GMW1"/>
<dbReference type="Gene3D" id="3.30.420.10">
    <property type="entry name" value="Ribonuclease H-like superfamily/Ribonuclease H"/>
    <property type="match status" value="1"/>
</dbReference>